<dbReference type="SUPFAM" id="SSF53383">
    <property type="entry name" value="PLP-dependent transferases"/>
    <property type="match status" value="1"/>
</dbReference>
<dbReference type="AlphaFoldDB" id="A0A8H3YSM3"/>
<accession>A0A8H3YSM3</accession>
<protein>
    <submittedName>
        <fullName evidence="2">Uncharacterized protein</fullName>
    </submittedName>
</protein>
<dbReference type="Proteomes" id="UP000447873">
    <property type="component" value="Unassembled WGS sequence"/>
</dbReference>
<reference evidence="2 3" key="1">
    <citation type="submission" date="2018-12" db="EMBL/GenBank/DDBJ databases">
        <title>Venturia inaequalis Genome Resource.</title>
        <authorList>
            <person name="Lichtner F.J."/>
        </authorList>
    </citation>
    <scope>NUCLEOTIDE SEQUENCE [LARGE SCALE GENOMIC DNA]</scope>
    <source>
        <strain evidence="2 3">120213</strain>
        <strain evidence="1">Bline_iso_100314</strain>
    </source>
</reference>
<comment type="caution">
    <text evidence="2">The sequence shown here is derived from an EMBL/GenBank/DDBJ whole genome shotgun (WGS) entry which is preliminary data.</text>
</comment>
<evidence type="ECO:0000313" key="1">
    <source>
        <dbReference type="EMBL" id="KAE9962123.1"/>
    </source>
</evidence>
<dbReference type="EMBL" id="WNWS01000432">
    <property type="protein sequence ID" value="KAE9967901.1"/>
    <property type="molecule type" value="Genomic_DNA"/>
</dbReference>
<evidence type="ECO:0000313" key="2">
    <source>
        <dbReference type="EMBL" id="KAE9967901.1"/>
    </source>
</evidence>
<dbReference type="InterPro" id="IPR015424">
    <property type="entry name" value="PyrdxlP-dep_Trfase"/>
</dbReference>
<evidence type="ECO:0000313" key="3">
    <source>
        <dbReference type="Proteomes" id="UP000447873"/>
    </source>
</evidence>
<gene>
    <name evidence="1" type="ORF">BLS_000784</name>
    <name evidence="2" type="ORF">EG328_007905</name>
</gene>
<dbReference type="EMBL" id="WNWQ01001158">
    <property type="protein sequence ID" value="KAE9962123.1"/>
    <property type="molecule type" value="Genomic_DNA"/>
</dbReference>
<organism evidence="2 3">
    <name type="scientific">Venturia inaequalis</name>
    <name type="common">Apple scab fungus</name>
    <dbReference type="NCBI Taxonomy" id="5025"/>
    <lineage>
        <taxon>Eukaryota</taxon>
        <taxon>Fungi</taxon>
        <taxon>Dikarya</taxon>
        <taxon>Ascomycota</taxon>
        <taxon>Pezizomycotina</taxon>
        <taxon>Dothideomycetes</taxon>
        <taxon>Pleosporomycetidae</taxon>
        <taxon>Venturiales</taxon>
        <taxon>Venturiaceae</taxon>
        <taxon>Venturia</taxon>
    </lineage>
</organism>
<dbReference type="InterPro" id="IPR015421">
    <property type="entry name" value="PyrdxlP-dep_Trfase_major"/>
</dbReference>
<proteinExistence type="predicted"/>
<dbReference type="Gene3D" id="3.40.640.10">
    <property type="entry name" value="Type I PLP-dependent aspartate aminotransferase-like (Major domain)"/>
    <property type="match status" value="1"/>
</dbReference>
<name>A0A8H3YSM3_VENIN</name>
<dbReference type="Proteomes" id="UP000433883">
    <property type="component" value="Unassembled WGS sequence"/>
</dbReference>
<sequence>MKWVFESMFKPGIDSKMQPAVNPNYQAIPAVKSFGEMPDRGLNHEQLLAEFRDLAQSNSDWIHVPQWQPFVEMEVVHWLRSQLGFFVAPKYKAAHEIGSTLTLERLFLGSGMGEANVVRVPVDEEFRMQVPCLGKIMNEERDKGQYVLACVAYADDSRSMRVDNLDCLPP</sequence>